<name>A0ABX9LX26_9LEPT</name>
<evidence type="ECO:0000313" key="2">
    <source>
        <dbReference type="Proteomes" id="UP000285569"/>
    </source>
</evidence>
<dbReference type="Proteomes" id="UP000285569">
    <property type="component" value="Unassembled WGS sequence"/>
</dbReference>
<reference evidence="2" key="1">
    <citation type="submission" date="2018-05" db="EMBL/GenBank/DDBJ databases">
        <title>Leptospira yasudae sp. nov. and Leptospira stimsonii sp. nov., two pathogenic species of the genus Leptospira isolated from environmental sources.</title>
        <authorList>
            <person name="Casanovas-Massana A."/>
            <person name="Hamond C."/>
            <person name="Santos L.A."/>
            <person name="Hacker K.P."/>
            <person name="Balassiano I."/>
            <person name="Medeiros M.A."/>
            <person name="Reis M.G."/>
            <person name="Ko A.I."/>
            <person name="Wunder E.A."/>
        </authorList>
    </citation>
    <scope>NUCLEOTIDE SEQUENCE [LARGE SCALE GENOMIC DNA]</scope>
    <source>
        <strain evidence="2">B21</strain>
    </source>
</reference>
<comment type="caution">
    <text evidence="1">The sequence shown here is derived from an EMBL/GenBank/DDBJ whole genome shotgun (WGS) entry which is preliminary data.</text>
</comment>
<sequence>LRTLKALLMATTPGRNLKEDFNLDKRLHFSHRSLYFVKEYNQSGEPGSQKSQAINVWLFYLELGDGRQDRRSYSQGKKYSQKTNLIFLKIGTEGIYF</sequence>
<protein>
    <submittedName>
        <fullName evidence="1">Uncharacterized protein</fullName>
    </submittedName>
</protein>
<proteinExistence type="predicted"/>
<organism evidence="1 2">
    <name type="scientific">Leptospira yasudae</name>
    <dbReference type="NCBI Taxonomy" id="2202201"/>
    <lineage>
        <taxon>Bacteria</taxon>
        <taxon>Pseudomonadati</taxon>
        <taxon>Spirochaetota</taxon>
        <taxon>Spirochaetia</taxon>
        <taxon>Leptospirales</taxon>
        <taxon>Leptospiraceae</taxon>
        <taxon>Leptospira</taxon>
    </lineage>
</organism>
<feature type="non-terminal residue" evidence="1">
    <location>
        <position position="1"/>
    </location>
</feature>
<reference evidence="1 2" key="2">
    <citation type="journal article" date="2020" name="Int. J. Syst. Evol. Microbiol.">
        <title>Leptospira yasudae sp. nov. and Leptospira stimsonii sp. nov., two new species of the pathogenic group isolated from environmental sources.</title>
        <authorList>
            <person name="Casanovas-Massana A."/>
            <person name="Hamond C."/>
            <person name="Santos L.A."/>
            <person name="de Oliveira D."/>
            <person name="Hacker K.P."/>
            <person name="Balassiano I."/>
            <person name="Costa F."/>
            <person name="Medeiros M.A."/>
            <person name="Reis M.G."/>
            <person name="Ko A.I."/>
            <person name="Wunder E.A."/>
        </authorList>
    </citation>
    <scope>NUCLEOTIDE SEQUENCE [LARGE SCALE GENOMIC DNA]</scope>
    <source>
        <strain evidence="1 2">B21</strain>
    </source>
</reference>
<keyword evidence="2" id="KW-1185">Reference proteome</keyword>
<evidence type="ECO:0000313" key="1">
    <source>
        <dbReference type="EMBL" id="RHX77400.1"/>
    </source>
</evidence>
<gene>
    <name evidence="1" type="ORF">DLM77_21285</name>
</gene>
<accession>A0ABX9LX26</accession>
<dbReference type="EMBL" id="QHCR01000023">
    <property type="protein sequence ID" value="RHX77400.1"/>
    <property type="molecule type" value="Genomic_DNA"/>
</dbReference>